<gene>
    <name evidence="3" type="ORF">H7C18_16405</name>
</gene>
<proteinExistence type="predicted"/>
<dbReference type="InterPro" id="IPR029058">
    <property type="entry name" value="AB_hydrolase_fold"/>
</dbReference>
<dbReference type="SUPFAM" id="SSF53474">
    <property type="entry name" value="alpha/beta-Hydrolases"/>
    <property type="match status" value="1"/>
</dbReference>
<dbReference type="RefSeq" id="WP_185130164.1">
    <property type="nucleotide sequence ID" value="NZ_JACJVO010000020.1"/>
</dbReference>
<reference evidence="3 4" key="1">
    <citation type="submission" date="2020-08" db="EMBL/GenBank/DDBJ databases">
        <title>Cohnella phylogeny.</title>
        <authorList>
            <person name="Dunlap C."/>
        </authorList>
    </citation>
    <scope>NUCLEOTIDE SEQUENCE [LARGE SCALE GENOMIC DNA]</scope>
    <source>
        <strain evidence="3 4">CBP 2801</strain>
    </source>
</reference>
<dbReference type="Gene3D" id="3.40.50.1820">
    <property type="entry name" value="alpha/beta hydrolase"/>
    <property type="match status" value="1"/>
</dbReference>
<keyword evidence="3" id="KW-0378">Hydrolase</keyword>
<dbReference type="AlphaFoldDB" id="A0A7X0VVU2"/>
<evidence type="ECO:0000259" key="2">
    <source>
        <dbReference type="Pfam" id="PF00561"/>
    </source>
</evidence>
<dbReference type="EMBL" id="JACJVO010000020">
    <property type="protein sequence ID" value="MBB6732504.1"/>
    <property type="molecule type" value="Genomic_DNA"/>
</dbReference>
<dbReference type="InterPro" id="IPR000073">
    <property type="entry name" value="AB_hydrolase_1"/>
</dbReference>
<accession>A0A7X0VVU2</accession>
<dbReference type="PANTHER" id="PTHR43798">
    <property type="entry name" value="MONOACYLGLYCEROL LIPASE"/>
    <property type="match status" value="1"/>
</dbReference>
<feature type="region of interest" description="Disordered" evidence="1">
    <location>
        <begin position="258"/>
        <end position="291"/>
    </location>
</feature>
<evidence type="ECO:0000313" key="3">
    <source>
        <dbReference type="EMBL" id="MBB6732504.1"/>
    </source>
</evidence>
<dbReference type="Pfam" id="PF00561">
    <property type="entry name" value="Abhydrolase_1"/>
    <property type="match status" value="1"/>
</dbReference>
<dbReference type="Proteomes" id="UP000564644">
    <property type="component" value="Unassembled WGS sequence"/>
</dbReference>
<name>A0A7X0VVU2_9BACL</name>
<organism evidence="3 4">
    <name type="scientific">Cohnella zeiphila</name>
    <dbReference type="NCBI Taxonomy" id="2761120"/>
    <lineage>
        <taxon>Bacteria</taxon>
        <taxon>Bacillati</taxon>
        <taxon>Bacillota</taxon>
        <taxon>Bacilli</taxon>
        <taxon>Bacillales</taxon>
        <taxon>Paenibacillaceae</taxon>
        <taxon>Cohnella</taxon>
    </lineage>
</organism>
<keyword evidence="4" id="KW-1185">Reference proteome</keyword>
<comment type="caution">
    <text evidence="3">The sequence shown here is derived from an EMBL/GenBank/DDBJ whole genome shotgun (WGS) entry which is preliminary data.</text>
</comment>
<feature type="domain" description="AB hydrolase-1" evidence="2">
    <location>
        <begin position="21"/>
        <end position="215"/>
    </location>
</feature>
<protein>
    <submittedName>
        <fullName evidence="3">Alpha/beta hydrolase</fullName>
    </submittedName>
</protein>
<dbReference type="InterPro" id="IPR050266">
    <property type="entry name" value="AB_hydrolase_sf"/>
</dbReference>
<evidence type="ECO:0000313" key="4">
    <source>
        <dbReference type="Proteomes" id="UP000564644"/>
    </source>
</evidence>
<evidence type="ECO:0000256" key="1">
    <source>
        <dbReference type="SAM" id="MobiDB-lite"/>
    </source>
</evidence>
<sequence>MPLLHVSGIRLHYHVQGEGTPVVFLHPPCMGSRVFTYLRNDLARDHRTLMLDLRGHGRSDSSAHPITIPMLAEDLCRTMDALDIPSAFLCSYALGSLPALEAMLAHPDRFRGAALLSGIAQAGGSRIRLMAKAGMAAASLRAQELISLTDSWRHADSPETFRNLRAEGAAGDPAKWREYLSACLQYSASDRLWFIKQPVLLLYGEKDRVFLPAARDLRQGLTNVSAAWIPGVRHTLPVHSAATVGKLIRGWIEALDERQGEPKRRNDRSRIGLAGESDRDTDPRPHPDGYR</sequence>
<dbReference type="GO" id="GO:0016787">
    <property type="term" value="F:hydrolase activity"/>
    <property type="evidence" value="ECO:0007669"/>
    <property type="project" value="UniProtKB-KW"/>
</dbReference>